<comment type="similarity">
    <text evidence="2 10">Belongs to the gluconokinase GntK/GntV family.</text>
</comment>
<dbReference type="CDD" id="cd02021">
    <property type="entry name" value="GntK"/>
    <property type="match status" value="1"/>
</dbReference>
<comment type="catalytic activity">
    <reaction evidence="9 10">
        <text>D-gluconate + ATP = 6-phospho-D-gluconate + ADP + H(+)</text>
        <dbReference type="Rhea" id="RHEA:19433"/>
        <dbReference type="ChEBI" id="CHEBI:15378"/>
        <dbReference type="ChEBI" id="CHEBI:18391"/>
        <dbReference type="ChEBI" id="CHEBI:30616"/>
        <dbReference type="ChEBI" id="CHEBI:58759"/>
        <dbReference type="ChEBI" id="CHEBI:456216"/>
        <dbReference type="EC" id="2.7.1.12"/>
    </reaction>
</comment>
<organism evidence="11 12">
    <name type="scientific">Microbacterium imperiale</name>
    <dbReference type="NCBI Taxonomy" id="33884"/>
    <lineage>
        <taxon>Bacteria</taxon>
        <taxon>Bacillati</taxon>
        <taxon>Actinomycetota</taxon>
        <taxon>Actinomycetes</taxon>
        <taxon>Micrococcales</taxon>
        <taxon>Microbacteriaceae</taxon>
        <taxon>Microbacterium</taxon>
    </lineage>
</organism>
<name>A0A9W6HFC5_9MICO</name>
<evidence type="ECO:0000256" key="5">
    <source>
        <dbReference type="ARBA" id="ARBA00022741"/>
    </source>
</evidence>
<dbReference type="EC" id="2.7.1.12" evidence="3 10"/>
<evidence type="ECO:0000256" key="10">
    <source>
        <dbReference type="RuleBase" id="RU363066"/>
    </source>
</evidence>
<dbReference type="AlphaFoldDB" id="A0A9W6HFC5"/>
<dbReference type="Gene3D" id="3.40.50.300">
    <property type="entry name" value="P-loop containing nucleotide triphosphate hydrolases"/>
    <property type="match status" value="1"/>
</dbReference>
<dbReference type="GO" id="GO:0005524">
    <property type="term" value="F:ATP binding"/>
    <property type="evidence" value="ECO:0007669"/>
    <property type="project" value="UniProtKB-KW"/>
</dbReference>
<comment type="caution">
    <text evidence="11">The sequence shown here is derived from an EMBL/GenBank/DDBJ whole genome shotgun (WGS) entry which is preliminary data.</text>
</comment>
<dbReference type="GO" id="GO:0005737">
    <property type="term" value="C:cytoplasm"/>
    <property type="evidence" value="ECO:0007669"/>
    <property type="project" value="TreeGrafter"/>
</dbReference>
<dbReference type="EMBL" id="BSEO01000001">
    <property type="protein sequence ID" value="GLJ79446.1"/>
    <property type="molecule type" value="Genomic_DNA"/>
</dbReference>
<protein>
    <recommendedName>
        <fullName evidence="3 10">Gluconokinase</fullName>
        <ecNumber evidence="3 10">2.7.1.12</ecNumber>
    </recommendedName>
</protein>
<evidence type="ECO:0000256" key="1">
    <source>
        <dbReference type="ARBA" id="ARBA00004761"/>
    </source>
</evidence>
<dbReference type="GO" id="GO:0046316">
    <property type="term" value="F:gluconokinase activity"/>
    <property type="evidence" value="ECO:0007669"/>
    <property type="project" value="UniProtKB-EC"/>
</dbReference>
<evidence type="ECO:0000256" key="2">
    <source>
        <dbReference type="ARBA" id="ARBA00008420"/>
    </source>
</evidence>
<accession>A0A9W6HFC5</accession>
<reference evidence="11" key="2">
    <citation type="submission" date="2023-01" db="EMBL/GenBank/DDBJ databases">
        <authorList>
            <person name="Sun Q."/>
            <person name="Evtushenko L."/>
        </authorList>
    </citation>
    <scope>NUCLEOTIDE SEQUENCE</scope>
    <source>
        <strain evidence="11">VKM Ac-1447</strain>
    </source>
</reference>
<dbReference type="PANTHER" id="PTHR43442">
    <property type="entry name" value="GLUCONOKINASE-RELATED"/>
    <property type="match status" value="1"/>
</dbReference>
<evidence type="ECO:0000256" key="6">
    <source>
        <dbReference type="ARBA" id="ARBA00022777"/>
    </source>
</evidence>
<comment type="pathway">
    <text evidence="1">Carbohydrate acid metabolism.</text>
</comment>
<evidence type="ECO:0000256" key="8">
    <source>
        <dbReference type="ARBA" id="ARBA00023064"/>
    </source>
</evidence>
<dbReference type="PANTHER" id="PTHR43442:SF3">
    <property type="entry name" value="GLUCONOKINASE-RELATED"/>
    <property type="match status" value="1"/>
</dbReference>
<dbReference type="InterPro" id="IPR027417">
    <property type="entry name" value="P-loop_NTPase"/>
</dbReference>
<keyword evidence="12" id="KW-1185">Reference proteome</keyword>
<evidence type="ECO:0000256" key="9">
    <source>
        <dbReference type="ARBA" id="ARBA00048090"/>
    </source>
</evidence>
<dbReference type="Pfam" id="PF13671">
    <property type="entry name" value="AAA_33"/>
    <property type="match status" value="1"/>
</dbReference>
<keyword evidence="5 10" id="KW-0547">Nucleotide-binding</keyword>
<gene>
    <name evidence="11" type="ORF">GCM10017586_11280</name>
</gene>
<dbReference type="FunFam" id="3.40.50.300:FF:000522">
    <property type="entry name" value="Gluconokinase"/>
    <property type="match status" value="1"/>
</dbReference>
<reference evidence="11" key="1">
    <citation type="journal article" date="2014" name="Int. J. Syst. Evol. Microbiol.">
        <title>Complete genome sequence of Corynebacterium casei LMG S-19264T (=DSM 44701T), isolated from a smear-ripened cheese.</title>
        <authorList>
            <consortium name="US DOE Joint Genome Institute (JGI-PGF)"/>
            <person name="Walter F."/>
            <person name="Albersmeier A."/>
            <person name="Kalinowski J."/>
            <person name="Ruckert C."/>
        </authorList>
    </citation>
    <scope>NUCLEOTIDE SEQUENCE</scope>
    <source>
        <strain evidence="11">VKM Ac-1447</strain>
    </source>
</reference>
<evidence type="ECO:0000256" key="7">
    <source>
        <dbReference type="ARBA" id="ARBA00022840"/>
    </source>
</evidence>
<keyword evidence="4 10" id="KW-0808">Transferase</keyword>
<proteinExistence type="inferred from homology"/>
<sequence>MTASAPPVLVFMGPSGTGKSTVAAMLAGRLDWAFQEGDDLHPAANVAKMAAGHALDDEDRRPWLDTVASWIDETTAAGRPGVITCSALRRRYRDVLRRDNVTFVLLDGEAATVRQRLMRRQGHFMPPALLDSQFATLETPGPDENAIAVALDQTPQEQVAEVIRRLDLQPTA</sequence>
<keyword evidence="6 10" id="KW-0418">Kinase</keyword>
<dbReference type="SUPFAM" id="SSF52540">
    <property type="entry name" value="P-loop containing nucleoside triphosphate hydrolases"/>
    <property type="match status" value="1"/>
</dbReference>
<keyword evidence="7 10" id="KW-0067">ATP-binding</keyword>
<evidence type="ECO:0000256" key="4">
    <source>
        <dbReference type="ARBA" id="ARBA00022679"/>
    </source>
</evidence>
<dbReference type="InterPro" id="IPR006001">
    <property type="entry name" value="Therm_gnt_kin"/>
</dbReference>
<keyword evidence="8" id="KW-0311">Gluconate utilization</keyword>
<dbReference type="NCBIfam" id="TIGR01313">
    <property type="entry name" value="therm_gnt_kin"/>
    <property type="match status" value="1"/>
</dbReference>
<dbReference type="GO" id="GO:0019521">
    <property type="term" value="P:D-gluconate metabolic process"/>
    <property type="evidence" value="ECO:0007669"/>
    <property type="project" value="UniProtKB-KW"/>
</dbReference>
<evidence type="ECO:0000313" key="11">
    <source>
        <dbReference type="EMBL" id="GLJ79446.1"/>
    </source>
</evidence>
<evidence type="ECO:0000313" key="12">
    <source>
        <dbReference type="Proteomes" id="UP001142317"/>
    </source>
</evidence>
<dbReference type="RefSeq" id="WP_210004038.1">
    <property type="nucleotide sequence ID" value="NZ_BSEO01000001.1"/>
</dbReference>
<dbReference type="Proteomes" id="UP001142317">
    <property type="component" value="Unassembled WGS sequence"/>
</dbReference>
<evidence type="ECO:0000256" key="3">
    <source>
        <dbReference type="ARBA" id="ARBA00012054"/>
    </source>
</evidence>